<proteinExistence type="predicted"/>
<feature type="transmembrane region" description="Helical" evidence="1">
    <location>
        <begin position="82"/>
        <end position="102"/>
    </location>
</feature>
<accession>A0A1I3V167</accession>
<feature type="transmembrane region" description="Helical" evidence="1">
    <location>
        <begin position="114"/>
        <end position="137"/>
    </location>
</feature>
<keyword evidence="1" id="KW-0472">Membrane</keyword>
<dbReference type="EMBL" id="FOSH01000002">
    <property type="protein sequence ID" value="SFJ88890.1"/>
    <property type="molecule type" value="Genomic_DNA"/>
</dbReference>
<feature type="transmembrane region" description="Helical" evidence="1">
    <location>
        <begin position="18"/>
        <end position="35"/>
    </location>
</feature>
<reference evidence="3" key="1">
    <citation type="submission" date="2016-10" db="EMBL/GenBank/DDBJ databases">
        <authorList>
            <person name="Varghese N."/>
            <person name="Submissions S."/>
        </authorList>
    </citation>
    <scope>NUCLEOTIDE SEQUENCE [LARGE SCALE GENOMIC DNA]</scope>
    <source>
        <strain evidence="3">DSM 11578</strain>
    </source>
</reference>
<dbReference type="OrthoDB" id="5762913at2"/>
<dbReference type="STRING" id="45496.SAMN04488079_102192"/>
<dbReference type="AlphaFoldDB" id="A0A1I3V167"/>
<dbReference type="Proteomes" id="UP000198924">
    <property type="component" value="Unassembled WGS sequence"/>
</dbReference>
<feature type="transmembrane region" description="Helical" evidence="1">
    <location>
        <begin position="41"/>
        <end position="61"/>
    </location>
</feature>
<organism evidence="2 3">
    <name type="scientific">Methylophaga sulfidovorans</name>
    <dbReference type="NCBI Taxonomy" id="45496"/>
    <lineage>
        <taxon>Bacteria</taxon>
        <taxon>Pseudomonadati</taxon>
        <taxon>Pseudomonadota</taxon>
        <taxon>Gammaproteobacteria</taxon>
        <taxon>Thiotrichales</taxon>
        <taxon>Piscirickettsiaceae</taxon>
        <taxon>Methylophaga</taxon>
    </lineage>
</organism>
<evidence type="ECO:0000313" key="2">
    <source>
        <dbReference type="EMBL" id="SFJ88890.1"/>
    </source>
</evidence>
<sequence length="156" mass="17729">MSETDNTAHLASQPHERMMFNIAIFHFLLPAVLFATENLWLIFGVPVACSLMMILSIWVQAHRPANKTELVLAHWQCAWRRSRFLIVSYIVSLILFVIAWGVLQGQEDANMRMIQLAVVGWFCLIPISLTVVGLIILETSALAQARRGIMPQQMRL</sequence>
<protein>
    <submittedName>
        <fullName evidence="2">Uncharacterized protein</fullName>
    </submittedName>
</protein>
<gene>
    <name evidence="2" type="ORF">SAMN04488079_102192</name>
</gene>
<dbReference type="RefSeq" id="WP_091711574.1">
    <property type="nucleotide sequence ID" value="NZ_FOSH01000002.1"/>
</dbReference>
<keyword evidence="1" id="KW-1133">Transmembrane helix</keyword>
<name>A0A1I3V167_9GAMM</name>
<keyword evidence="1" id="KW-0812">Transmembrane</keyword>
<evidence type="ECO:0000256" key="1">
    <source>
        <dbReference type="SAM" id="Phobius"/>
    </source>
</evidence>
<keyword evidence="3" id="KW-1185">Reference proteome</keyword>
<evidence type="ECO:0000313" key="3">
    <source>
        <dbReference type="Proteomes" id="UP000198924"/>
    </source>
</evidence>